<dbReference type="Gene3D" id="2.60.120.260">
    <property type="entry name" value="Galactose-binding domain-like"/>
    <property type="match status" value="1"/>
</dbReference>
<keyword evidence="3" id="KW-0378">Hydrolase</keyword>
<feature type="domain" description="P/Homo B" evidence="5">
    <location>
        <begin position="736"/>
        <end position="891"/>
    </location>
</feature>
<feature type="chain" id="PRO_5045135440" evidence="4">
    <location>
        <begin position="21"/>
        <end position="983"/>
    </location>
</feature>
<evidence type="ECO:0000313" key="6">
    <source>
        <dbReference type="EMBL" id="MDT0556477.1"/>
    </source>
</evidence>
<dbReference type="InterPro" id="IPR002884">
    <property type="entry name" value="P_dom"/>
</dbReference>
<evidence type="ECO:0000259" key="5">
    <source>
        <dbReference type="PROSITE" id="PS51829"/>
    </source>
</evidence>
<dbReference type="NCBIfam" id="TIGR04183">
    <property type="entry name" value="Por_Secre_tail"/>
    <property type="match status" value="1"/>
</dbReference>
<comment type="caution">
    <text evidence="6">The sequence shown here is derived from an EMBL/GenBank/DDBJ whole genome shotgun (WGS) entry which is preliminary data.</text>
</comment>
<accession>A0ABU2YE64</accession>
<dbReference type="InterPro" id="IPR013783">
    <property type="entry name" value="Ig-like_fold"/>
</dbReference>
<protein>
    <submittedName>
        <fullName evidence="6">Proprotein convertase P-domain-containing protein</fullName>
    </submittedName>
</protein>
<sequence>MKLKFTLLTFLFSAFTMIYAQQDQGATYVGTADGHTYVPSLASRMSELTPSTVKPPKEAQDGRSYRIKREVIPGKGRQTDILSQDPHRLNQKIPGRVPDLVWTGATSNSQPTDPSLAVGPDHVFVVFNTGFAIYDKDGNTLVGQTSPNPAIFPSSGCCDLTVSYDPVATSASNPTPGRWVLSFLGGGAQVAVSDGPDPVTSGWNVYNINTINDYQKLSVWSDGYYVSDQSSGNRIYAMERQAMLDGEPAGNVSIQGFTLPNFNNQGFASVQALNISDDQYPAPGNATIIFFQDDAYAGQTDDSIKFWDLDVDFDTPGNSTISAPQEVLVTPFTSIFDGTSFANLAQPNGGADIDALQGIIMNQAQYKKFPTYESAIFNFVIDIDPSGGEQAAIRWYEFRRDTPTDPWVMEQEGTFSDPDGRHFWHGSMIMDTQGNIGMGFSVLGNTATGNGTANEFVSSYYTGRLASDPNGTMTIAPQLIAAGSANIPGLRYGDYSKIDLDPVDYKRMYFINELMFPGRSDVVGRFQVAPDFDTDAGVVDIVAPVDGDLSAPQDVTISVRNFGLNDISNVPVSYTIDGGAPIAGVVPGTITSGATVDYTFTVQADLSIEGQTYLIESSTALPGDEDPGNDSFSKEVKHIAPNDIGVSEITSPTSGEGLGDETVTVTIENFGTADQSGFDVSFSVDGGTPVVETVAATVAAGSTISYSFTQTANLSAIGLYAIEARTLLAGDADPSNNATTIGVQNLPCSTSTNDTNQPIGPNAGTVTESIITVTDDFGIEDVNVTLNLTHTFTGDLDIFLIGPDGTSVELSTDNGAGGDNMIGTIFDDEASSPITGGSAPFTGSFQPEGSLSDFDGLSSAGDWTLSITDDANADGGQLQDWSLQLCSDPILFVEDQSFPDGSELIIVDEGNDQYRLLLNTTSVNNTLLMSVTNMLGQKLSQYPLDNTGNGYEYLLDMSYVASGVYIIRLGDENYSSVKRIVVR</sequence>
<evidence type="ECO:0000313" key="7">
    <source>
        <dbReference type="Proteomes" id="UP001254488"/>
    </source>
</evidence>
<dbReference type="Gene3D" id="2.60.40.10">
    <property type="entry name" value="Immunoglobulins"/>
    <property type="match status" value="1"/>
</dbReference>
<dbReference type="InterPro" id="IPR011635">
    <property type="entry name" value="CARDB"/>
</dbReference>
<dbReference type="InterPro" id="IPR008979">
    <property type="entry name" value="Galactose-bd-like_sf"/>
</dbReference>
<keyword evidence="2 4" id="KW-0732">Signal</keyword>
<organism evidence="6 7">
    <name type="scientific">Patiriisocius hiemis</name>
    <dbReference type="NCBI Taxonomy" id="3075604"/>
    <lineage>
        <taxon>Bacteria</taxon>
        <taxon>Pseudomonadati</taxon>
        <taxon>Bacteroidota</taxon>
        <taxon>Flavobacteriia</taxon>
        <taxon>Flavobacteriales</taxon>
        <taxon>Flavobacteriaceae</taxon>
        <taxon>Patiriisocius</taxon>
    </lineage>
</organism>
<gene>
    <name evidence="6" type="ORF">RM538_10705</name>
</gene>
<evidence type="ECO:0000256" key="3">
    <source>
        <dbReference type="ARBA" id="ARBA00022801"/>
    </source>
</evidence>
<keyword evidence="1" id="KW-0645">Protease</keyword>
<proteinExistence type="predicted"/>
<dbReference type="Pfam" id="PF07705">
    <property type="entry name" value="CARDB"/>
    <property type="match status" value="1"/>
</dbReference>
<evidence type="ECO:0000256" key="2">
    <source>
        <dbReference type="ARBA" id="ARBA00022729"/>
    </source>
</evidence>
<dbReference type="EMBL" id="JAVRHZ010000006">
    <property type="protein sequence ID" value="MDT0556477.1"/>
    <property type="molecule type" value="Genomic_DNA"/>
</dbReference>
<name>A0ABU2YE64_9FLAO</name>
<evidence type="ECO:0000256" key="4">
    <source>
        <dbReference type="SAM" id="SignalP"/>
    </source>
</evidence>
<reference evidence="6 7" key="1">
    <citation type="submission" date="2023-09" db="EMBL/GenBank/DDBJ databases">
        <authorList>
            <person name="Rey-Velasco X."/>
        </authorList>
    </citation>
    <scope>NUCLEOTIDE SEQUENCE [LARGE SCALE GENOMIC DNA]</scope>
    <source>
        <strain evidence="6 7">W242</strain>
    </source>
</reference>
<dbReference type="Proteomes" id="UP001254488">
    <property type="component" value="Unassembled WGS sequence"/>
</dbReference>
<feature type="signal peptide" evidence="4">
    <location>
        <begin position="1"/>
        <end position="20"/>
    </location>
</feature>
<dbReference type="Pfam" id="PF01483">
    <property type="entry name" value="P_proprotein"/>
    <property type="match status" value="1"/>
</dbReference>
<keyword evidence="7" id="KW-1185">Reference proteome</keyword>
<dbReference type="PROSITE" id="PS51829">
    <property type="entry name" value="P_HOMO_B"/>
    <property type="match status" value="1"/>
</dbReference>
<dbReference type="RefSeq" id="WP_311333429.1">
    <property type="nucleotide sequence ID" value="NZ_JAVRHZ010000006.1"/>
</dbReference>
<dbReference type="SUPFAM" id="SSF49785">
    <property type="entry name" value="Galactose-binding domain-like"/>
    <property type="match status" value="1"/>
</dbReference>
<dbReference type="InterPro" id="IPR026444">
    <property type="entry name" value="Secre_tail"/>
</dbReference>
<evidence type="ECO:0000256" key="1">
    <source>
        <dbReference type="ARBA" id="ARBA00022670"/>
    </source>
</evidence>